<dbReference type="SUPFAM" id="SSF47769">
    <property type="entry name" value="SAM/Pointed domain"/>
    <property type="match status" value="1"/>
</dbReference>
<organism evidence="4 5">
    <name type="scientific">Myodes glareolus</name>
    <name type="common">Bank vole</name>
    <name type="synonym">Clethrionomys glareolus</name>
    <dbReference type="NCBI Taxonomy" id="447135"/>
    <lineage>
        <taxon>Eukaryota</taxon>
        <taxon>Metazoa</taxon>
        <taxon>Chordata</taxon>
        <taxon>Craniata</taxon>
        <taxon>Vertebrata</taxon>
        <taxon>Euteleostomi</taxon>
        <taxon>Mammalia</taxon>
        <taxon>Eutheria</taxon>
        <taxon>Euarchontoglires</taxon>
        <taxon>Glires</taxon>
        <taxon>Rodentia</taxon>
        <taxon>Myomorpha</taxon>
        <taxon>Muroidea</taxon>
        <taxon>Cricetidae</taxon>
        <taxon>Arvicolinae</taxon>
        <taxon>Myodes</taxon>
    </lineage>
</organism>
<accession>A0AAW0HRH3</accession>
<dbReference type="GO" id="GO:0042393">
    <property type="term" value="F:histone binding"/>
    <property type="evidence" value="ECO:0007669"/>
    <property type="project" value="TreeGrafter"/>
</dbReference>
<dbReference type="GO" id="GO:0005634">
    <property type="term" value="C:nucleus"/>
    <property type="evidence" value="ECO:0007669"/>
    <property type="project" value="TreeGrafter"/>
</dbReference>
<reference evidence="4 5" key="1">
    <citation type="journal article" date="2023" name="bioRxiv">
        <title>Conserved and derived expression patterns and positive selection on dental genes reveal complex evolutionary context of ever-growing rodent molars.</title>
        <authorList>
            <person name="Calamari Z.T."/>
            <person name="Song A."/>
            <person name="Cohen E."/>
            <person name="Akter M."/>
            <person name="Roy R.D."/>
            <person name="Hallikas O."/>
            <person name="Christensen M.M."/>
            <person name="Li P."/>
            <person name="Marangoni P."/>
            <person name="Jernvall J."/>
            <person name="Klein O.D."/>
        </authorList>
    </citation>
    <scope>NUCLEOTIDE SEQUENCE [LARGE SCALE GENOMIC DNA]</scope>
    <source>
        <strain evidence="4">V071</strain>
    </source>
</reference>
<dbReference type="Pfam" id="PF00536">
    <property type="entry name" value="SAM_1"/>
    <property type="match status" value="1"/>
</dbReference>
<feature type="signal peptide" evidence="2">
    <location>
        <begin position="1"/>
        <end position="24"/>
    </location>
</feature>
<comment type="caution">
    <text evidence="4">The sequence shown here is derived from an EMBL/GenBank/DDBJ whole genome shotgun (WGS) entry which is preliminary data.</text>
</comment>
<dbReference type="PANTHER" id="PTHR12247:SF79">
    <property type="entry name" value="MBT DOMAIN-CONTAINING PROTEIN 1"/>
    <property type="match status" value="1"/>
</dbReference>
<gene>
    <name evidence="4" type="ORF">U0070_022403</name>
</gene>
<evidence type="ECO:0000313" key="5">
    <source>
        <dbReference type="Proteomes" id="UP001488838"/>
    </source>
</evidence>
<dbReference type="InterPro" id="IPR001660">
    <property type="entry name" value="SAM"/>
</dbReference>
<dbReference type="InterPro" id="IPR013761">
    <property type="entry name" value="SAM/pointed_sf"/>
</dbReference>
<keyword evidence="5" id="KW-1185">Reference proteome</keyword>
<feature type="domain" description="SAM" evidence="3">
    <location>
        <begin position="266"/>
        <end position="335"/>
    </location>
</feature>
<evidence type="ECO:0000259" key="3">
    <source>
        <dbReference type="SMART" id="SM00454"/>
    </source>
</evidence>
<sequence length="344" mass="38657">MLHGNLNVLTTLFISLFIMKPLKSVSRRYDYLKSKRLKLQEESQIVHDNTFSYPQSYSPTSPVRTRDDYNPDVENEETVDYTQTCHHSNSIDNTQMYQYLDSIGNAQSFQYADSIGNAQAFQDAESMDNTGSIQNTENDAVFQSDDSQGVICISSSPESDYQETPLSPKYTAQSSEEDCGFKTIPGSSTMIHYSDFENPNLNTITSSTPVMMKESTHPQGELIPIQNPEMKRLALLEAQSTPVIDPNTFGLSSKCTNAAMKDLGQPLNWSVNDVITFLNRLDPPLADQLYSTIREHDIDGKALLLLSTDVMIKFMRIKVGVALKLGSYIQKLKERENCSPQKKL</sequence>
<dbReference type="Proteomes" id="UP001488838">
    <property type="component" value="Unassembled WGS sequence"/>
</dbReference>
<dbReference type="GO" id="GO:0003682">
    <property type="term" value="F:chromatin binding"/>
    <property type="evidence" value="ECO:0007669"/>
    <property type="project" value="TreeGrafter"/>
</dbReference>
<evidence type="ECO:0000256" key="1">
    <source>
        <dbReference type="SAM" id="MobiDB-lite"/>
    </source>
</evidence>
<feature type="chain" id="PRO_5043979246" description="SAM domain-containing protein" evidence="2">
    <location>
        <begin position="25"/>
        <end position="344"/>
    </location>
</feature>
<dbReference type="InterPro" id="IPR050548">
    <property type="entry name" value="PcG_chromatin_remod_factors"/>
</dbReference>
<evidence type="ECO:0000313" key="4">
    <source>
        <dbReference type="EMBL" id="KAK7804700.1"/>
    </source>
</evidence>
<dbReference type="SMART" id="SM00454">
    <property type="entry name" value="SAM"/>
    <property type="match status" value="1"/>
</dbReference>
<evidence type="ECO:0000256" key="2">
    <source>
        <dbReference type="SAM" id="SignalP"/>
    </source>
</evidence>
<dbReference type="Gene3D" id="1.10.150.50">
    <property type="entry name" value="Transcription Factor, Ets-1"/>
    <property type="match status" value="1"/>
</dbReference>
<proteinExistence type="predicted"/>
<feature type="region of interest" description="Disordered" evidence="1">
    <location>
        <begin position="155"/>
        <end position="174"/>
    </location>
</feature>
<dbReference type="GO" id="GO:0045892">
    <property type="term" value="P:negative regulation of DNA-templated transcription"/>
    <property type="evidence" value="ECO:0007669"/>
    <property type="project" value="TreeGrafter"/>
</dbReference>
<dbReference type="AlphaFoldDB" id="A0AAW0HRH3"/>
<name>A0AAW0HRH3_MYOGA</name>
<dbReference type="PANTHER" id="PTHR12247">
    <property type="entry name" value="POLYCOMB GROUP PROTEIN"/>
    <property type="match status" value="1"/>
</dbReference>
<dbReference type="EMBL" id="JBBHLL010000366">
    <property type="protein sequence ID" value="KAK7804700.1"/>
    <property type="molecule type" value="Genomic_DNA"/>
</dbReference>
<protein>
    <recommendedName>
        <fullName evidence="3">SAM domain-containing protein</fullName>
    </recommendedName>
</protein>
<keyword evidence="2" id="KW-0732">Signal</keyword>